<keyword evidence="2" id="KW-1185">Reference proteome</keyword>
<dbReference type="EMBL" id="CP018154">
    <property type="protein sequence ID" value="APG61581.1"/>
    <property type="molecule type" value="Genomic_DNA"/>
</dbReference>
<evidence type="ECO:0000313" key="1">
    <source>
        <dbReference type="EMBL" id="APG61581.1"/>
    </source>
</evidence>
<dbReference type="AlphaFoldDB" id="A0A1L3J8Z7"/>
<accession>A0A1L3J8Z7</accession>
<evidence type="ECO:0000313" key="2">
    <source>
        <dbReference type="Proteomes" id="UP000242561"/>
    </source>
</evidence>
<protein>
    <submittedName>
        <fullName evidence="1">Uncharacterized protein</fullName>
    </submittedName>
</protein>
<organism evidence="1 2">
    <name type="scientific">Sphingorhabdus lutea</name>
    <dbReference type="NCBI Taxonomy" id="1913578"/>
    <lineage>
        <taxon>Bacteria</taxon>
        <taxon>Pseudomonadati</taxon>
        <taxon>Pseudomonadota</taxon>
        <taxon>Alphaproteobacteria</taxon>
        <taxon>Sphingomonadales</taxon>
        <taxon>Sphingomonadaceae</taxon>
        <taxon>Sphingorhabdus</taxon>
    </lineage>
</organism>
<dbReference type="Proteomes" id="UP000242561">
    <property type="component" value="Chromosome"/>
</dbReference>
<dbReference type="KEGG" id="sphl:LPB140_00560"/>
<sequence length="84" mass="9868">MGYSDLYRDLTPQEEYFRVSKPPADVLFVRQDINNSPIYHVVDGKLDEMRVLNNPAEAVDLYCEHVLLGREERFDFIEHGRPLD</sequence>
<proteinExistence type="predicted"/>
<name>A0A1L3J8Z7_9SPHN</name>
<gene>
    <name evidence="1" type="ORF">LPB140_00560</name>
</gene>
<reference evidence="1 2" key="1">
    <citation type="submission" date="2016-11" db="EMBL/GenBank/DDBJ databases">
        <title>Sphingorhabdus sp. LPB0140, isolated from marine environment.</title>
        <authorList>
            <person name="Kim E."/>
            <person name="Yi H."/>
        </authorList>
    </citation>
    <scope>NUCLEOTIDE SEQUENCE [LARGE SCALE GENOMIC DNA]</scope>
    <source>
        <strain evidence="1 2">LPB0140</strain>
    </source>
</reference>